<dbReference type="EMBL" id="JASCZI010091952">
    <property type="protein sequence ID" value="MED6151559.1"/>
    <property type="molecule type" value="Genomic_DNA"/>
</dbReference>
<accession>A0ABU6TST2</accession>
<comment type="caution">
    <text evidence="1">The sequence shown here is derived from an EMBL/GenBank/DDBJ whole genome shotgun (WGS) entry which is preliminary data.</text>
</comment>
<organism evidence="1 2">
    <name type="scientific">Stylosanthes scabra</name>
    <dbReference type="NCBI Taxonomy" id="79078"/>
    <lineage>
        <taxon>Eukaryota</taxon>
        <taxon>Viridiplantae</taxon>
        <taxon>Streptophyta</taxon>
        <taxon>Embryophyta</taxon>
        <taxon>Tracheophyta</taxon>
        <taxon>Spermatophyta</taxon>
        <taxon>Magnoliopsida</taxon>
        <taxon>eudicotyledons</taxon>
        <taxon>Gunneridae</taxon>
        <taxon>Pentapetalae</taxon>
        <taxon>rosids</taxon>
        <taxon>fabids</taxon>
        <taxon>Fabales</taxon>
        <taxon>Fabaceae</taxon>
        <taxon>Papilionoideae</taxon>
        <taxon>50 kb inversion clade</taxon>
        <taxon>dalbergioids sensu lato</taxon>
        <taxon>Dalbergieae</taxon>
        <taxon>Pterocarpus clade</taxon>
        <taxon>Stylosanthes</taxon>
    </lineage>
</organism>
<gene>
    <name evidence="1" type="ORF">PIB30_083670</name>
</gene>
<dbReference type="Proteomes" id="UP001341840">
    <property type="component" value="Unassembled WGS sequence"/>
</dbReference>
<name>A0ABU6TST2_9FABA</name>
<sequence>MHHLTILPLMRPKPIKTRLTRKRYPHSYKECFVPLSNRCGTYNKTQNSLCPTRLNHFSIIWVGCPSRLESKGTDSFRMRHTTTSNQERTVIGVEFIKNFNKDFRKQATPSLINETTINPCGYKFITLHLPKPTSKHNSSRGWKENISNFTTRDHLIKVA</sequence>
<protein>
    <submittedName>
        <fullName evidence="1">Uncharacterized protein</fullName>
    </submittedName>
</protein>
<reference evidence="1 2" key="1">
    <citation type="journal article" date="2023" name="Plants (Basel)">
        <title>Bridging the Gap: Combining Genomics and Transcriptomics Approaches to Understand Stylosanthes scabra, an Orphan Legume from the Brazilian Caatinga.</title>
        <authorList>
            <person name="Ferreira-Neto J.R.C."/>
            <person name="da Silva M.D."/>
            <person name="Binneck E."/>
            <person name="de Melo N.F."/>
            <person name="da Silva R.H."/>
            <person name="de Melo A.L.T.M."/>
            <person name="Pandolfi V."/>
            <person name="Bustamante F.O."/>
            <person name="Brasileiro-Vidal A.C."/>
            <person name="Benko-Iseppon A.M."/>
        </authorList>
    </citation>
    <scope>NUCLEOTIDE SEQUENCE [LARGE SCALE GENOMIC DNA]</scope>
    <source>
        <tissue evidence="1">Leaves</tissue>
    </source>
</reference>
<proteinExistence type="predicted"/>
<evidence type="ECO:0000313" key="1">
    <source>
        <dbReference type="EMBL" id="MED6151559.1"/>
    </source>
</evidence>
<keyword evidence="2" id="KW-1185">Reference proteome</keyword>
<evidence type="ECO:0000313" key="2">
    <source>
        <dbReference type="Proteomes" id="UP001341840"/>
    </source>
</evidence>